<organism evidence="2 3">
    <name type="scientific">Vanrija albida</name>
    <dbReference type="NCBI Taxonomy" id="181172"/>
    <lineage>
        <taxon>Eukaryota</taxon>
        <taxon>Fungi</taxon>
        <taxon>Dikarya</taxon>
        <taxon>Basidiomycota</taxon>
        <taxon>Agaricomycotina</taxon>
        <taxon>Tremellomycetes</taxon>
        <taxon>Trichosporonales</taxon>
        <taxon>Trichosporonaceae</taxon>
        <taxon>Vanrija</taxon>
    </lineage>
</organism>
<dbReference type="EMBL" id="JBBXJM010000006">
    <property type="protein sequence ID" value="KAL1406603.1"/>
    <property type="molecule type" value="Genomic_DNA"/>
</dbReference>
<reference evidence="2 3" key="1">
    <citation type="submission" date="2023-08" db="EMBL/GenBank/DDBJ databases">
        <title>Annotated Genome Sequence of Vanrija albida AlHP1.</title>
        <authorList>
            <person name="Herzog R."/>
        </authorList>
    </citation>
    <scope>NUCLEOTIDE SEQUENCE [LARGE SCALE GENOMIC DNA]</scope>
    <source>
        <strain evidence="2 3">AlHP1</strain>
    </source>
</reference>
<gene>
    <name evidence="2" type="ORF">Q8F55_008309</name>
</gene>
<accession>A0ABR3PW06</accession>
<evidence type="ECO:0000256" key="1">
    <source>
        <dbReference type="SAM" id="MobiDB-lite"/>
    </source>
</evidence>
<feature type="compositionally biased region" description="Pro residues" evidence="1">
    <location>
        <begin position="71"/>
        <end position="93"/>
    </location>
</feature>
<feature type="compositionally biased region" description="Basic and acidic residues" evidence="1">
    <location>
        <begin position="94"/>
        <end position="103"/>
    </location>
</feature>
<feature type="region of interest" description="Disordered" evidence="1">
    <location>
        <begin position="55"/>
        <end position="112"/>
    </location>
</feature>
<protein>
    <submittedName>
        <fullName evidence="2">Uncharacterized protein</fullName>
    </submittedName>
</protein>
<evidence type="ECO:0000313" key="2">
    <source>
        <dbReference type="EMBL" id="KAL1406603.1"/>
    </source>
</evidence>
<feature type="compositionally biased region" description="Low complexity" evidence="1">
    <location>
        <begin position="55"/>
        <end position="70"/>
    </location>
</feature>
<name>A0ABR3PW06_9TREE</name>
<keyword evidence="3" id="KW-1185">Reference proteome</keyword>
<comment type="caution">
    <text evidence="2">The sequence shown here is derived from an EMBL/GenBank/DDBJ whole genome shotgun (WGS) entry which is preliminary data.</text>
</comment>
<dbReference type="RefSeq" id="XP_069206547.1">
    <property type="nucleotide sequence ID" value="XM_069356706.1"/>
</dbReference>
<sequence length="129" mass="13501">MGLLKTGIQAGVAYAAVNKITKTMEATAAAKNNNKTPPHPPCNCPHCPYSEQAVYGAGAGAPGYPQQMQQMPPPPQHSIAPPPAPYGAPPPPHGRSDRADRADPAPPYDPAVDVQAILSSAFEKRGSRR</sequence>
<evidence type="ECO:0000313" key="3">
    <source>
        <dbReference type="Proteomes" id="UP001565368"/>
    </source>
</evidence>
<dbReference type="Proteomes" id="UP001565368">
    <property type="component" value="Unassembled WGS sequence"/>
</dbReference>
<dbReference type="GeneID" id="95989352"/>
<proteinExistence type="predicted"/>